<dbReference type="SUPFAM" id="SSF69635">
    <property type="entry name" value="Type III secretory system chaperone-like"/>
    <property type="match status" value="1"/>
</dbReference>
<dbReference type="RefSeq" id="WP_169402812.1">
    <property type="nucleotide sequence ID" value="NZ_JAADJU010000004.1"/>
</dbReference>
<evidence type="ECO:0000313" key="6">
    <source>
        <dbReference type="EMBL" id="NMP27132.1"/>
    </source>
</evidence>
<evidence type="ECO:0000256" key="4">
    <source>
        <dbReference type="ARBA" id="ARBA00023026"/>
    </source>
</evidence>
<comment type="caution">
    <text evidence="6">The sequence shown here is derived from an EMBL/GenBank/DDBJ whole genome shotgun (WGS) entry which is preliminary data.</text>
</comment>
<gene>
    <name evidence="6" type="ORF">GW590_09680</name>
</gene>
<dbReference type="AlphaFoldDB" id="A0A848MJK2"/>
<dbReference type="Gene3D" id="3.30.1460.10">
    <property type="match status" value="1"/>
</dbReference>
<evidence type="ECO:0000256" key="1">
    <source>
        <dbReference type="ARBA" id="ARBA00004496"/>
    </source>
</evidence>
<name>A0A848MJK2_9GAMM</name>
<evidence type="ECO:0000313" key="7">
    <source>
        <dbReference type="Proteomes" id="UP000585363"/>
    </source>
</evidence>
<keyword evidence="4" id="KW-0843">Virulence</keyword>
<organism evidence="6 7">
    <name type="scientific">Rouxiella aceris</name>
    <dbReference type="NCBI Taxonomy" id="2703884"/>
    <lineage>
        <taxon>Bacteria</taxon>
        <taxon>Pseudomonadati</taxon>
        <taxon>Pseudomonadota</taxon>
        <taxon>Gammaproteobacteria</taxon>
        <taxon>Enterobacterales</taxon>
        <taxon>Yersiniaceae</taxon>
        <taxon>Rouxiella</taxon>
    </lineage>
</organism>
<comment type="similarity">
    <text evidence="2">Belongs to the IpgE/SigE chaperone family.</text>
</comment>
<evidence type="ECO:0000256" key="2">
    <source>
        <dbReference type="ARBA" id="ARBA00010921"/>
    </source>
</evidence>
<dbReference type="EMBL" id="JAADJU010000004">
    <property type="protein sequence ID" value="NMP27132.1"/>
    <property type="molecule type" value="Genomic_DNA"/>
</dbReference>
<dbReference type="GO" id="GO:0005737">
    <property type="term" value="C:cytoplasm"/>
    <property type="evidence" value="ECO:0007669"/>
    <property type="project" value="UniProtKB-SubCell"/>
</dbReference>
<keyword evidence="5" id="KW-0143">Chaperone</keyword>
<proteinExistence type="inferred from homology"/>
<dbReference type="InterPro" id="IPR013095">
    <property type="entry name" value="T3SS_chaperone"/>
</dbReference>
<dbReference type="Pfam" id="PF07824">
    <property type="entry name" value="Chaperone_III"/>
    <property type="match status" value="1"/>
</dbReference>
<sequence length="115" mass="12751">MLNIIYRLYDALGLEIDGDEPALVIDNELTVYFKESDDCLEMCCPVGPLPTDVSRLYKALQLNYCGPVVLATDAENTVLLALLRFADSCLASELESGLQQLIATTRHLRKTIIES</sequence>
<dbReference type="CDD" id="cd17022">
    <property type="entry name" value="T3SC_IA_SigE-like"/>
    <property type="match status" value="1"/>
</dbReference>
<evidence type="ECO:0008006" key="8">
    <source>
        <dbReference type="Google" id="ProtNLM"/>
    </source>
</evidence>
<comment type="subcellular location">
    <subcellularLocation>
        <location evidence="1">Cytoplasm</location>
    </subcellularLocation>
</comment>
<reference evidence="6 7" key="1">
    <citation type="submission" date="2020-01" db="EMBL/GenBank/DDBJ databases">
        <authorList>
            <person name="Lee S.D."/>
        </authorList>
    </citation>
    <scope>NUCLEOTIDE SEQUENCE [LARGE SCALE GENOMIC DNA]</scope>
    <source>
        <strain evidence="6 7">SAP-1</strain>
    </source>
</reference>
<keyword evidence="3" id="KW-0963">Cytoplasm</keyword>
<reference evidence="6 7" key="2">
    <citation type="submission" date="2020-06" db="EMBL/GenBank/DDBJ databases">
        <title>Polyphasic characterization of a Rahnella strain isolated from tree sap.</title>
        <authorList>
            <person name="Kim I.S."/>
        </authorList>
    </citation>
    <scope>NUCLEOTIDE SEQUENCE [LARGE SCALE GENOMIC DNA]</scope>
    <source>
        <strain evidence="6 7">SAP-1</strain>
    </source>
</reference>
<accession>A0A848MJK2</accession>
<keyword evidence="7" id="KW-1185">Reference proteome</keyword>
<dbReference type="Proteomes" id="UP000585363">
    <property type="component" value="Unassembled WGS sequence"/>
</dbReference>
<evidence type="ECO:0000256" key="5">
    <source>
        <dbReference type="ARBA" id="ARBA00023186"/>
    </source>
</evidence>
<evidence type="ECO:0000256" key="3">
    <source>
        <dbReference type="ARBA" id="ARBA00022490"/>
    </source>
</evidence>
<protein>
    <recommendedName>
        <fullName evidence="8">Type III secretion system chaperone</fullName>
    </recommendedName>
</protein>